<dbReference type="PANTHER" id="PTHR12358:SF26">
    <property type="entry name" value="CERAMIDE KINASE-LIKE PROTEIN"/>
    <property type="match status" value="1"/>
</dbReference>
<feature type="region of interest" description="Disordered" evidence="1">
    <location>
        <begin position="1"/>
        <end position="21"/>
    </location>
</feature>
<accession>A0A9B0WNF1</accession>
<evidence type="ECO:0000313" key="3">
    <source>
        <dbReference type="Proteomes" id="UP000504623"/>
    </source>
</evidence>
<feature type="compositionally biased region" description="Basic and acidic residues" evidence="1">
    <location>
        <begin position="11"/>
        <end position="20"/>
    </location>
</feature>
<dbReference type="Gene3D" id="2.60.200.40">
    <property type="match status" value="1"/>
</dbReference>
<keyword evidence="3" id="KW-1185">Reference proteome</keyword>
<dbReference type="AlphaFoldDB" id="A0A9B0WNF1"/>
<dbReference type="InterPro" id="IPR050187">
    <property type="entry name" value="Lipid_Phosphate_FormReg"/>
</dbReference>
<dbReference type="RefSeq" id="XP_006864074.1">
    <property type="nucleotide sequence ID" value="XM_006864012.1"/>
</dbReference>
<feature type="domain" description="DAGKc" evidence="2">
    <location>
        <begin position="160"/>
        <end position="203"/>
    </location>
</feature>
<reference evidence="4" key="1">
    <citation type="submission" date="2025-08" db="UniProtKB">
        <authorList>
            <consortium name="RefSeq"/>
        </authorList>
    </citation>
    <scope>IDENTIFICATION</scope>
    <source>
        <tissue evidence="4">Spleen</tissue>
    </source>
</reference>
<gene>
    <name evidence="4" type="primary">CERKL</name>
</gene>
<organism evidence="3 4">
    <name type="scientific">Chrysochloris asiatica</name>
    <name type="common">Cape golden mole</name>
    <dbReference type="NCBI Taxonomy" id="185453"/>
    <lineage>
        <taxon>Eukaryota</taxon>
        <taxon>Metazoa</taxon>
        <taxon>Chordata</taxon>
        <taxon>Craniata</taxon>
        <taxon>Vertebrata</taxon>
        <taxon>Euteleostomi</taxon>
        <taxon>Mammalia</taxon>
        <taxon>Eutheria</taxon>
        <taxon>Afrotheria</taxon>
        <taxon>Chrysochloridae</taxon>
        <taxon>Chrysochlorinae</taxon>
        <taxon>Chrysochloris</taxon>
    </lineage>
</organism>
<dbReference type="Proteomes" id="UP000504623">
    <property type="component" value="Unplaced"/>
</dbReference>
<dbReference type="GO" id="GO:0006665">
    <property type="term" value="P:sphingolipid metabolic process"/>
    <property type="evidence" value="ECO:0007669"/>
    <property type="project" value="TreeGrafter"/>
</dbReference>
<sequence>MPWGRRGSRVRALEGGREEEAPPVISSVPSALLGQPEAAGEQILLRGIFEIGRGSCDVVLSERTLRWRPIQPEHPVGDPKFDLLRKEEFIELKDIFSVKLKRRCFSNQEGGTLLGITLFICLRKEQNKLKDSTIDLINLSEDHCDLWFIQFKKILAGFSNRPKSLKILLNPQSHKKEATQIYYEKVEPLLKVAGIKTDVTSSTNVLAHSLHGVPHVVTATLHIIMGHIQPVDVCTFSTTGKLLRFGFSAMFGFGGQTLALAEKHRWMSPNQRRDFAVIKALAKLKPEDCEISFLPLKCSQDLQERRVQGSPKSDYTGQWQKVQGHFLNVSIMAIPSLCSVAPRGLAPNTRLNNGSMALIIVRNTSRPEFIKHLKRYASVKNQFSFPFVETYTVEEVKVQRKTSMSEQNLEEKHEPHETALENSFPWNVDGDLMEVASEVHVRLHPTLISLYGGGIEEMNESKATCNCL</sequence>
<dbReference type="FunFam" id="2.60.200.40:FF:000016">
    <property type="entry name" value="Ceramide kinase like"/>
    <property type="match status" value="1"/>
</dbReference>
<dbReference type="GO" id="GO:0001727">
    <property type="term" value="F:lipid kinase activity"/>
    <property type="evidence" value="ECO:0007669"/>
    <property type="project" value="TreeGrafter"/>
</dbReference>
<dbReference type="PROSITE" id="PS50146">
    <property type="entry name" value="DAGK"/>
    <property type="match status" value="2"/>
</dbReference>
<dbReference type="InterPro" id="IPR017438">
    <property type="entry name" value="ATP-NAD_kinase_N"/>
</dbReference>
<evidence type="ECO:0000256" key="1">
    <source>
        <dbReference type="SAM" id="MobiDB-lite"/>
    </source>
</evidence>
<evidence type="ECO:0000259" key="2">
    <source>
        <dbReference type="PROSITE" id="PS50146"/>
    </source>
</evidence>
<dbReference type="Gene3D" id="3.40.50.10330">
    <property type="entry name" value="Probable inorganic polyphosphate/atp-NAD kinase, domain 1"/>
    <property type="match status" value="1"/>
</dbReference>
<dbReference type="GO" id="GO:0016020">
    <property type="term" value="C:membrane"/>
    <property type="evidence" value="ECO:0007669"/>
    <property type="project" value="GOC"/>
</dbReference>
<dbReference type="OrthoDB" id="3853857at2759"/>
<dbReference type="Pfam" id="PF25382">
    <property type="entry name" value="PH_CERK"/>
    <property type="match status" value="1"/>
</dbReference>
<dbReference type="PANTHER" id="PTHR12358">
    <property type="entry name" value="SPHINGOSINE KINASE"/>
    <property type="match status" value="1"/>
</dbReference>
<feature type="domain" description="DAGKc" evidence="2">
    <location>
        <begin position="204"/>
        <end position="240"/>
    </location>
</feature>
<dbReference type="GeneID" id="102826377"/>
<dbReference type="InterPro" id="IPR001206">
    <property type="entry name" value="Diacylglycerol_kinase_cat_dom"/>
</dbReference>
<protein>
    <submittedName>
        <fullName evidence="4">Ceramide kinase-like protein isoform X3</fullName>
    </submittedName>
</protein>
<proteinExistence type="predicted"/>
<name>A0A9B0WNF1_CHRAS</name>
<dbReference type="InterPro" id="IPR045363">
    <property type="entry name" value="CERK_C"/>
</dbReference>
<dbReference type="CTD" id="375298"/>
<dbReference type="SUPFAM" id="SSF111331">
    <property type="entry name" value="NAD kinase/diacylglycerol kinase-like"/>
    <property type="match status" value="1"/>
</dbReference>
<dbReference type="InterPro" id="IPR057465">
    <property type="entry name" value="CERK_PH"/>
</dbReference>
<dbReference type="Pfam" id="PF19280">
    <property type="entry name" value="CERK_C"/>
    <property type="match status" value="1"/>
</dbReference>
<evidence type="ECO:0000313" key="4">
    <source>
        <dbReference type="RefSeq" id="XP_006864074.1"/>
    </source>
</evidence>
<dbReference type="InterPro" id="IPR016064">
    <property type="entry name" value="NAD/diacylglycerol_kinase_sf"/>
</dbReference>